<feature type="region of interest" description="Disordered" evidence="1">
    <location>
        <begin position="2956"/>
        <end position="2976"/>
    </location>
</feature>
<feature type="compositionally biased region" description="Low complexity" evidence="1">
    <location>
        <begin position="352"/>
        <end position="371"/>
    </location>
</feature>
<feature type="compositionally biased region" description="Polar residues" evidence="1">
    <location>
        <begin position="324"/>
        <end position="338"/>
    </location>
</feature>
<organism evidence="2 3">
    <name type="scientific">Streptomyces pulveraceus</name>
    <dbReference type="NCBI Taxonomy" id="68258"/>
    <lineage>
        <taxon>Bacteria</taxon>
        <taxon>Bacillati</taxon>
        <taxon>Actinomycetota</taxon>
        <taxon>Actinomycetes</taxon>
        <taxon>Kitasatosporales</taxon>
        <taxon>Streptomycetaceae</taxon>
        <taxon>Streptomyces</taxon>
    </lineage>
</organism>
<evidence type="ECO:0000256" key="1">
    <source>
        <dbReference type="SAM" id="MobiDB-lite"/>
    </source>
</evidence>
<feature type="region of interest" description="Disordered" evidence="1">
    <location>
        <begin position="3124"/>
        <end position="3145"/>
    </location>
</feature>
<feature type="compositionally biased region" description="Basic and acidic residues" evidence="1">
    <location>
        <begin position="842"/>
        <end position="877"/>
    </location>
</feature>
<feature type="region of interest" description="Disordered" evidence="1">
    <location>
        <begin position="3418"/>
        <end position="3810"/>
    </location>
</feature>
<feature type="compositionally biased region" description="Polar residues" evidence="1">
    <location>
        <begin position="539"/>
        <end position="557"/>
    </location>
</feature>
<feature type="compositionally biased region" description="Low complexity" evidence="1">
    <location>
        <begin position="1922"/>
        <end position="1933"/>
    </location>
</feature>
<feature type="compositionally biased region" description="Acidic residues" evidence="1">
    <location>
        <begin position="3643"/>
        <end position="3655"/>
    </location>
</feature>
<feature type="compositionally biased region" description="Basic and acidic residues" evidence="1">
    <location>
        <begin position="404"/>
        <end position="422"/>
    </location>
</feature>
<feature type="compositionally biased region" description="Acidic residues" evidence="1">
    <location>
        <begin position="522"/>
        <end position="531"/>
    </location>
</feature>
<dbReference type="PANTHER" id="PTHR24149:SF14">
    <property type="entry name" value="ANKYRIN REPEAT DOMAIN 12"/>
    <property type="match status" value="1"/>
</dbReference>
<feature type="compositionally biased region" description="Pro residues" evidence="1">
    <location>
        <begin position="3792"/>
        <end position="3810"/>
    </location>
</feature>
<feature type="compositionally biased region" description="Gly residues" evidence="1">
    <location>
        <begin position="372"/>
        <end position="394"/>
    </location>
</feature>
<proteinExistence type="predicted"/>
<feature type="compositionally biased region" description="Basic and acidic residues" evidence="1">
    <location>
        <begin position="3662"/>
        <end position="3671"/>
    </location>
</feature>
<feature type="region of interest" description="Disordered" evidence="1">
    <location>
        <begin position="316"/>
        <end position="607"/>
    </location>
</feature>
<feature type="compositionally biased region" description="Low complexity" evidence="1">
    <location>
        <begin position="1258"/>
        <end position="1302"/>
    </location>
</feature>
<feature type="compositionally biased region" description="Basic and acidic residues" evidence="1">
    <location>
        <begin position="3557"/>
        <end position="3571"/>
    </location>
</feature>
<dbReference type="EMBL" id="JBHSPU010000014">
    <property type="protein sequence ID" value="MFC5914547.1"/>
    <property type="molecule type" value="Genomic_DNA"/>
</dbReference>
<dbReference type="RefSeq" id="WP_344511475.1">
    <property type="nucleotide sequence ID" value="NZ_BAAATU010000020.1"/>
</dbReference>
<feature type="compositionally biased region" description="Acidic residues" evidence="1">
    <location>
        <begin position="3611"/>
        <end position="3621"/>
    </location>
</feature>
<accession>A0ABW1GL06</accession>
<feature type="compositionally biased region" description="Basic and acidic residues" evidence="1">
    <location>
        <begin position="3434"/>
        <end position="3550"/>
    </location>
</feature>
<keyword evidence="3" id="KW-1185">Reference proteome</keyword>
<feature type="compositionally biased region" description="Acidic residues" evidence="1">
    <location>
        <begin position="3759"/>
        <end position="3769"/>
    </location>
</feature>
<feature type="region of interest" description="Disordered" evidence="1">
    <location>
        <begin position="2989"/>
        <end position="3023"/>
    </location>
</feature>
<feature type="region of interest" description="Disordered" evidence="1">
    <location>
        <begin position="3166"/>
        <end position="3186"/>
    </location>
</feature>
<feature type="compositionally biased region" description="Basic and acidic residues" evidence="1">
    <location>
        <begin position="1231"/>
        <end position="1246"/>
    </location>
</feature>
<dbReference type="CDD" id="cd22265">
    <property type="entry name" value="UDM1_RNF168"/>
    <property type="match status" value="1"/>
</dbReference>
<feature type="region of interest" description="Disordered" evidence="1">
    <location>
        <begin position="2225"/>
        <end position="2262"/>
    </location>
</feature>
<feature type="region of interest" description="Disordered" evidence="1">
    <location>
        <begin position="1221"/>
        <end position="1302"/>
    </location>
</feature>
<feature type="compositionally biased region" description="Basic and acidic residues" evidence="1">
    <location>
        <begin position="805"/>
        <end position="815"/>
    </location>
</feature>
<gene>
    <name evidence="2" type="ORF">ACFP1B_14050</name>
</gene>
<feature type="compositionally biased region" description="Basic and acidic residues" evidence="1">
    <location>
        <begin position="768"/>
        <end position="777"/>
    </location>
</feature>
<feature type="compositionally biased region" description="Polar residues" evidence="1">
    <location>
        <begin position="2962"/>
        <end position="2976"/>
    </location>
</feature>
<evidence type="ECO:0008006" key="4">
    <source>
        <dbReference type="Google" id="ProtNLM"/>
    </source>
</evidence>
<dbReference type="Proteomes" id="UP001596200">
    <property type="component" value="Unassembled WGS sequence"/>
</dbReference>
<feature type="compositionally biased region" description="Polar residues" evidence="1">
    <location>
        <begin position="1863"/>
        <end position="1884"/>
    </location>
</feature>
<sequence>MSIKATPELNNLLFVLIGERLLQADEDLAYASRRPYHRLSGRLTDLSSEIEGSVVGISRSLPPQVGANYLQSMRLFIDNGGTNHLREFSDQLKTIGDGRTETSMNITESKWQIIAELIRLMIELLVIFVMSFFTAGTTASDAAVAKGRSRVVVLTALDTLLKRTHLMPSLSEAFEEAFMNFAVRLAMMAAGPDGRRPKGFDWKAIAQDGVFGAFAGLFHGVFSSGMGKFLKNFKGPNPTKNLTKDVTGKVPPPKFSVKNLVKTGVKDTKDFLVSGGSEAVAEIVAGGLMTGKWSTSWDTFLGSGISGKAESVLSSGAAKPGKWVQNNFKNIPTSSRNDGNGTGSDAGGGSDSGNTTDSGTGTSTGSTTATGPGAGTGSGTGTGTGTGGGSGSGKGSNPTNDTDAPDRTESTDQPGHTEKTGQNEETDQPGDDEHTGPTSKTPPSGSTNPSDSDGPPTKESVNTSSKNDQVHTAPGGDNHDTSRGDQQQNDDAAPSRDERTPQTQQTQQSQQDSEATPPQADTDTDTGADTDTETHTKTNGSNESGSPDNDTEPSTGLLTEDGSSDTEQQLPPTPESPATPQATPPTDMANHRQGATPPPQETALRRELSKQLTDNKGGVTIFIDGAADVDHQAAATLLMGSLDGLGYKGPITAIVPDDVRKKLESLLSDEQSARVTWESRTFDPDVPVTDRRASGEAGAQGLVLVAAGDRLDHGSDVATRFLNFMGADQAVVLGPSARDASRRYRYTRPDADSVTEVTDLETVEESDESHAPIDRRPTPPPVAVSSRPDPTYRPPTASRSTLPTDGDRTRTESREPTPAPESDLAPEVEPAPASTPATGPVRKPETEPEPKKKKEKEKNERTPEPKSEPEPEPKPESDNDAETETAQNDAPATNARPPVASSSGTPPRLVLRSARSADDPTTDSDDVVRRTITDSSSDSSFLASYNPSDWSQRGKRFSTVVTSPTYQDHHHSEPSLYRKPRQLPWHDQKVSFFAAHGTPTRVKLTKNDGTEIVISGRELGRYLEHSADLGPKDRPIVLYACATGAAPTHGGLSVAQHVANLTGRTVYAPTTTTGTAIDSAQQIRPVLFRDSAENPGQWVSYAPEPSGAELTALARAAGLHPAADTEGTPGPWATTRTLQLVRTLRGTFGPRIEQSPDHHDLLAALGSLDNERFGGDDTVWAPYRDGRMTPDLLRRITDGLSGNELPGLERYGDLFNRVRAASGENGAGPDADAHQDDARSPSRDLTQEAGESSQVQPSTSTTGVTNTTNTTSTTSTTNTTNIVNSTDATNTTSTTSTTSTTDAVETEAVVQLVAAQLDTQRPATVDTAMTPAPPAGAIQQFPGDLRLPTYITGDGENRDSAFTYGQSEVIQRGVENILAHIDSSTLPVPARNAARAENNPLAELEQALTGTPHVFHGDGWVSAPFKDTAGRIRQLRVSQRPQAPWSMLTNATGEPITLDPVKVDQIHRSQITSGKSQTVSSARQFGISVPLGPPSGPIMPFGRVGLTLGFTKTVDFNLQDQTLSQVESRHGDESHLYLGDVMYTVELTDPAPKSPTALNRIARRLGRPDTNRAAEQHAPLTFGVKDGLLLRLPDNLTVIPTAEHAPEVMALGEHSDYRMVHTEGVGSVSDIHAWAVGETGAVVGSTMHAEITRFMSSENFIRLADRMAHGPVTSQPLFKENGTPAGVLVVDKIVPGRATRISGTSAVEIRDAIQRVIKNDRSTSTAYSQDAQVTFGPSFSFAQYATGAAQPRVQAAAFFQAGNRSTRTTGFGGAGSRKTVGRAKKVRTELYLVRKTVHVRKSGQEHATPHDVWTVDRMTRAEARRLAGWDDGSTLRTRTAQNSQTSQTTHLTPGNSPAAGGSNEITTAASGSNAVTAPATTQPGEPTAPVYLPENHPTLLGMARVEAFLPGDDPSTPPSTPPNATDSAAVSSTNPPPTPPPANAFLTELTNNVIAAVAEKHPGIVAPLADFTNPTDKSKGWRGNNHFSAALLNTISLMDALSHHSMAGQLESFVSDGVRIRLVDTTGTKRKHRTILVRGALTGRRYEGTRNELILRSSTHANQRLDSSGTVSHTREFGIDVGVSARQNATDVFGQPLNSGVISPAGRYAWQKNRKTGSGATVAYEPLHATSGPSHVFSYQLDVSVTSGGFWRFRQPLRVLGVLGTGYFVGRGTEVDLIGGAATRPAMTGRILLNVPDEHIPTSPPKPSTTALSVSPLTTQEVQALLDGSPEPTASDTKGKGRATNGSTDSMELTRPPKSQHPFGDLPHQVIGVAGSSELTQQVQTTLQQGSGNAWQFTLYGSTPHDAVMRQFQPQVIASFLDQSISDSGMRMVELFGAGPYVNRMGRLTHRVSLQNALVQSKPVSVETEQTLGAETQVNHATTSVTVAKLNLGFAYARSHDGRPSPVGTYGLVINGTWSKGRTATVTNTVAVDNDRDDESPKYLVSADIKHEVGFSTRANGLAGPLRVLLPALQSHFAGFQLSLPGGWLGHVPEKTAHRLSLVGATLPPAPRYQEDSWSPAPWLKDTPFGSFPVNTLDSTKAAQDFAKLLKSKGVDDAGRDHILDMVTPRTLLALRQQMSATGGGVTAVTRTAWRSLGEVHIGSQRATVRIELIQTKTEFDGIDHSVTFQETLGMTETVDVAISKARSRTAGFSITEALRTGNPKVPNAGPALSESISATQQRAATTSTARLKNYTFYPNEPHADFLVQYELRMVLVDSDGTELSSGNSSVGTLREQLPLSLAVPDTDDTPVENHASASTSQQISEIQEIQEVQETRPRRNTVISPAQHVSPPPAVTVRRPGQLTDAEITAWRQQGVPQAFTMPANGFMPRRITQADTALNAAQLAMAKAYNAKLPHLPRSATNTRLTGDTLTQAVAAARKSGPAPQGGASGQALSDGLSSTQTAAFFANTATDSGYLAAALHDDALVMDTEGSYRLFSRPRLGEAVLLSVAAEATMESPERQTTSADTTITDSGAQSTTINATIGTAAPSVGSIAPSPAGSGGNTGEAEALKATSADGTQKNIKPKTGRAILFSIPTDWLGEATIARGKVAGMFGPGSTSQAVEYQTHVLTWVREDVARELGLIDDTTFPTGVADAWTAVAAASKAWVDADKAYWKLRRSLTESVGTNAPDPSQLDELETKRTSAHDAMREFRRVRTAADRLTRWHHQSPRPVGPPPPPVTFTAPAKAKPVVPKYTGTAFTPATGTDTAAGPKTIVSPSGDTYTLRDVPEDGDAFFHALTAGLRHTGTPLPGPTGDPADTDTPLTTLLDRMTETLTDDSGDLLDFTTPDLLDTFTPQELADGGPTYAEGSPEAREFADAARTLPLYGELRNNERRALALTQLQRAGNSPNDTGWDHGAADLLPALAARTFDVTVTVVRDDGTFQEFAPPSTTASTDHVVLYLKDRHYQVALAPRPQEEVQVQVQNQNQNQNQDQDREAERRAEREAMRQREAEREAERRAEREARRQREAERQAEREAMRQREAERRAEQEAERKREAERQAEQEARLKREAERRAEQEAERKRAQKEKQEREEAREQARKQKEEQEKKEKRRRKQEREREKEQNQEHAQKQARKKQREEARKQKQKQSRNRAREQRWQEEQEQAWTQEQEQEQEQEENQTQEAEAQRTHDQDQDQGQVTILEEDDRSDRDEPESNSSTRDSQHSETERKRAQKQQKQQREQEREEAREQKEKQEKEEKQRRKQEREREKEQNQEHAQKQARKKQREEARKQKQKQSRNRAREQRWQEEQEQAWTQEQEQEQEQEENQTQEQPEVPDGPDGSDEPNVPGQPMAPAPAPPAGHNNPPVPLPTSPEFLGWVLDTHGVRNFRVHSAQLSQVTGIDGAMAELALLGRSATLGELGLTDDQILRVLARNQYASQDAVTYLRRNERYAAILRHED</sequence>
<feature type="compositionally biased region" description="Gly residues" evidence="1">
    <location>
        <begin position="340"/>
        <end position="351"/>
    </location>
</feature>
<reference evidence="3" key="1">
    <citation type="journal article" date="2019" name="Int. J. Syst. Evol. Microbiol.">
        <title>The Global Catalogue of Microorganisms (GCM) 10K type strain sequencing project: providing services to taxonomists for standard genome sequencing and annotation.</title>
        <authorList>
            <consortium name="The Broad Institute Genomics Platform"/>
            <consortium name="The Broad Institute Genome Sequencing Center for Infectious Disease"/>
            <person name="Wu L."/>
            <person name="Ma J."/>
        </authorList>
    </citation>
    <scope>NUCLEOTIDE SEQUENCE [LARGE SCALE GENOMIC DNA]</scope>
    <source>
        <strain evidence="3">JCM 4147</strain>
    </source>
</reference>
<dbReference type="PANTHER" id="PTHR24149">
    <property type="entry name" value="ANKYRIN REPEAT DOMAIN-CONTAINING PROTEIN 12"/>
    <property type="match status" value="1"/>
</dbReference>
<protein>
    <recommendedName>
        <fullName evidence="4">Lonely Cys domain-containing protein</fullName>
    </recommendedName>
</protein>
<feature type="compositionally biased region" description="Polar residues" evidence="1">
    <location>
        <begin position="436"/>
        <end position="451"/>
    </location>
</feature>
<feature type="compositionally biased region" description="Low complexity" evidence="1">
    <location>
        <begin position="501"/>
        <end position="511"/>
    </location>
</feature>
<feature type="compositionally biased region" description="Polar residues" evidence="1">
    <location>
        <begin position="1834"/>
        <end position="1855"/>
    </location>
</feature>
<feature type="compositionally biased region" description="Basic and acidic residues" evidence="1">
    <location>
        <begin position="3679"/>
        <end position="3719"/>
    </location>
</feature>
<comment type="caution">
    <text evidence="2">The sequence shown here is derived from an EMBL/GenBank/DDBJ whole genome shotgun (WGS) entry which is preliminary data.</text>
</comment>
<feature type="region of interest" description="Disordered" evidence="1">
    <location>
        <begin position="1828"/>
        <end position="1895"/>
    </location>
</feature>
<feature type="compositionally biased region" description="Acidic residues" evidence="1">
    <location>
        <begin position="758"/>
        <end position="767"/>
    </location>
</feature>
<feature type="region of interest" description="Disordered" evidence="1">
    <location>
        <begin position="749"/>
        <end position="952"/>
    </location>
</feature>
<feature type="compositionally biased region" description="Low complexity" evidence="1">
    <location>
        <begin position="3419"/>
        <end position="3433"/>
    </location>
</feature>
<feature type="compositionally biased region" description="Polar residues" evidence="1">
    <location>
        <begin position="941"/>
        <end position="951"/>
    </location>
</feature>
<evidence type="ECO:0000313" key="3">
    <source>
        <dbReference type="Proteomes" id="UP001596200"/>
    </source>
</evidence>
<feature type="compositionally biased region" description="Low complexity" evidence="1">
    <location>
        <begin position="2989"/>
        <end position="3000"/>
    </location>
</feature>
<feature type="region of interest" description="Disordered" evidence="1">
    <location>
        <begin position="1908"/>
        <end position="1942"/>
    </location>
</feature>
<dbReference type="InterPro" id="IPR053210">
    <property type="entry name" value="ANKRD12"/>
</dbReference>
<name>A0ABW1GL06_9ACTN</name>
<evidence type="ECO:0000313" key="2">
    <source>
        <dbReference type="EMBL" id="MFC5914547.1"/>
    </source>
</evidence>